<dbReference type="OrthoDB" id="1971692at2"/>
<evidence type="ECO:0000313" key="1">
    <source>
        <dbReference type="EMBL" id="AKS42886.1"/>
    </source>
</evidence>
<accession>A0A0K0XZ37</accession>
<gene>
    <name evidence="1" type="ORF">WM2015_2528</name>
</gene>
<dbReference type="SUPFAM" id="SSF48452">
    <property type="entry name" value="TPR-like"/>
    <property type="match status" value="1"/>
</dbReference>
<proteinExistence type="predicted"/>
<dbReference type="RefSeq" id="WP_049726412.1">
    <property type="nucleotide sequence ID" value="NZ_CP012154.1"/>
</dbReference>
<dbReference type="EMBL" id="CP012154">
    <property type="protein sequence ID" value="AKS42886.1"/>
    <property type="molecule type" value="Genomic_DNA"/>
</dbReference>
<dbReference type="Gene3D" id="1.25.40.10">
    <property type="entry name" value="Tetratricopeptide repeat domain"/>
    <property type="match status" value="1"/>
</dbReference>
<dbReference type="KEGG" id="wma:WM2015_2528"/>
<dbReference type="Proteomes" id="UP000066624">
    <property type="component" value="Chromosome"/>
</dbReference>
<reference evidence="1 2" key="1">
    <citation type="submission" date="2015-07" db="EMBL/GenBank/DDBJ databases">
        <authorList>
            <person name="Noorani M."/>
        </authorList>
    </citation>
    <scope>NUCLEOTIDE SEQUENCE [LARGE SCALE GENOMIC DNA]</scope>
    <source>
        <strain evidence="1 2">KCTC 42284</strain>
    </source>
</reference>
<keyword evidence="2" id="KW-1185">Reference proteome</keyword>
<dbReference type="Pfam" id="PF14559">
    <property type="entry name" value="TPR_19"/>
    <property type="match status" value="1"/>
</dbReference>
<dbReference type="InterPro" id="IPR011990">
    <property type="entry name" value="TPR-like_helical_dom_sf"/>
</dbReference>
<dbReference type="AlphaFoldDB" id="A0A0K0XZ37"/>
<sequence length="535" mass="59432">MGDETDSDRIDSWKAIASHLKRSVRTVKRWEADEGLPVHRHLHQRQSTVFAYRSELDRWRSMRALPATPPTPTMESAAGDGLLVLPFDHIGPDAGDAWLADGFGEALIADLSALQGLRVISSTSSRMLKGQPQDLRSLGRRHRLAYLIEGSCRNHGPRLRISVRIVDVQDDASIWSAHFDGVIDQAFELQARLALAVTKALEQALGRPLARPTRTLAESEDVATWQCLLLARQQTLGWRPEGLQAAVELLEKGLETLGEQPSLLAALGRTWLQFREAAVDLSPAPLEQARRCARRLEQCAPEHPGAYQLLGWIRYAEGQLQSAIDALKQSDRARPEDPETLGLLVNCLLISDRAEEARPMIIHLQSIDPLSPLTACLPGWDRALQGDFEGALPYYQTMHAMDPDNPVGRLFLVWLNLLAGHHEPLDTLVHPDDPGLATQPALQVARFLVAARAGRDDAERELGSAVTRLARVSEMIARFLADGHALLGRNDEALRWLKVSVDSGFSHRRFLEQLNPLLEPLRSEPGFRALVRSIQ</sequence>
<name>A0A0K0XZ37_9GAMM</name>
<organism evidence="1 2">
    <name type="scientific">Wenzhouxiangella marina</name>
    <dbReference type="NCBI Taxonomy" id="1579979"/>
    <lineage>
        <taxon>Bacteria</taxon>
        <taxon>Pseudomonadati</taxon>
        <taxon>Pseudomonadota</taxon>
        <taxon>Gammaproteobacteria</taxon>
        <taxon>Chromatiales</taxon>
        <taxon>Wenzhouxiangellaceae</taxon>
        <taxon>Wenzhouxiangella</taxon>
    </lineage>
</organism>
<protein>
    <submittedName>
        <fullName evidence="1">TolB domain-containing protein</fullName>
    </submittedName>
</protein>
<evidence type="ECO:0000313" key="2">
    <source>
        <dbReference type="Proteomes" id="UP000066624"/>
    </source>
</evidence>
<dbReference type="STRING" id="1579979.WM2015_2528"/>